<accession>X1CY10</accession>
<proteinExistence type="predicted"/>
<dbReference type="AlphaFoldDB" id="X1CY10"/>
<gene>
    <name evidence="1" type="ORF">S01H4_41661</name>
</gene>
<feature type="non-terminal residue" evidence="1">
    <location>
        <position position="31"/>
    </location>
</feature>
<reference evidence="1" key="1">
    <citation type="journal article" date="2014" name="Front. Microbiol.">
        <title>High frequency of phylogenetically diverse reductive dehalogenase-homologous genes in deep subseafloor sedimentary metagenomes.</title>
        <authorList>
            <person name="Kawai M."/>
            <person name="Futagami T."/>
            <person name="Toyoda A."/>
            <person name="Takaki Y."/>
            <person name="Nishi S."/>
            <person name="Hori S."/>
            <person name="Arai W."/>
            <person name="Tsubouchi T."/>
            <person name="Morono Y."/>
            <person name="Uchiyama I."/>
            <person name="Ito T."/>
            <person name="Fujiyama A."/>
            <person name="Inagaki F."/>
            <person name="Takami H."/>
        </authorList>
    </citation>
    <scope>NUCLEOTIDE SEQUENCE</scope>
    <source>
        <strain evidence="1">Expedition CK06-06</strain>
    </source>
</reference>
<sequence>MANGITVKQAIENDLGDKEKFTVEDTVKCIK</sequence>
<protein>
    <submittedName>
        <fullName evidence="1">Uncharacterized protein</fullName>
    </submittedName>
</protein>
<dbReference type="EMBL" id="BART01022804">
    <property type="protein sequence ID" value="GAH00920.1"/>
    <property type="molecule type" value="Genomic_DNA"/>
</dbReference>
<organism evidence="1">
    <name type="scientific">marine sediment metagenome</name>
    <dbReference type="NCBI Taxonomy" id="412755"/>
    <lineage>
        <taxon>unclassified sequences</taxon>
        <taxon>metagenomes</taxon>
        <taxon>ecological metagenomes</taxon>
    </lineage>
</organism>
<evidence type="ECO:0000313" key="1">
    <source>
        <dbReference type="EMBL" id="GAH00920.1"/>
    </source>
</evidence>
<comment type="caution">
    <text evidence="1">The sequence shown here is derived from an EMBL/GenBank/DDBJ whole genome shotgun (WGS) entry which is preliminary data.</text>
</comment>
<name>X1CY10_9ZZZZ</name>